<reference evidence="3 4" key="1">
    <citation type="submission" date="2019-11" db="EMBL/GenBank/DDBJ databases">
        <title>Eggerthellaceae novel genus isolated from the rectal contents of marmort.</title>
        <authorList>
            <person name="Zhang G."/>
        </authorList>
    </citation>
    <scope>NUCLEOTIDE SEQUENCE [LARGE SCALE GENOMIC DNA]</scope>
    <source>
        <strain evidence="4">zg-886</strain>
    </source>
</reference>
<name>A0ABX0ILW8_9ACTN</name>
<feature type="domain" description="AAA" evidence="1">
    <location>
        <begin position="39"/>
        <end position="170"/>
    </location>
</feature>
<dbReference type="SUPFAM" id="SSF52540">
    <property type="entry name" value="P-loop containing nucleoside triphosphate hydrolases"/>
    <property type="match status" value="1"/>
</dbReference>
<dbReference type="Pfam" id="PF13173">
    <property type="entry name" value="AAA_14"/>
    <property type="match status" value="1"/>
</dbReference>
<feature type="domain" description="DUF4143" evidence="2">
    <location>
        <begin position="231"/>
        <end position="370"/>
    </location>
</feature>
<dbReference type="InterPro" id="IPR025420">
    <property type="entry name" value="DUF4143"/>
</dbReference>
<sequence length="448" mass="50223">MNHAIIDILEEFNLAEYMPIIPRELDLGEPLLPRRGNLVKVITGMRRSGKTYRLFQVMQELQASGVSADVMLYFNFEDDRLGSVTPQTGDEVLEAFFYLRQPRPDGLYLFFDEIQEMKNWGKWLRRIVDTVKATIYVTGSSSKMLSADVATEFRGRSIEFVQYPLSFREYVSFHEPALNIESRGHSLADRGALKRLFDAFLLQGGFPAVQSLPASQAVSTLQGYAQRVVARDVLERHNLGNPQAVYAFSRKVLALNGRRLSVRKIANELSSSGLKVGRETIAQCLAYFEDAFLVLPVRERTRSLGELNQGLKAYPVDVGLARANSPASANDQGQSLESAVCVELMRRYGGGRSASVSYMKTAQHGLEVDFSVGDVLFGDETQLFQVTWSFEDPKTLERETKALWEAMEELHVQEAVLIVGDGSRQTLEKGEARIKCIPAAEWFLGNVD</sequence>
<keyword evidence="4" id="KW-1185">Reference proteome</keyword>
<evidence type="ECO:0000313" key="4">
    <source>
        <dbReference type="Proteomes" id="UP000636394"/>
    </source>
</evidence>
<protein>
    <submittedName>
        <fullName evidence="3">AAA family ATPase</fullName>
    </submittedName>
</protein>
<evidence type="ECO:0000313" key="3">
    <source>
        <dbReference type="EMBL" id="NHM14781.1"/>
    </source>
</evidence>
<evidence type="ECO:0000259" key="1">
    <source>
        <dbReference type="Pfam" id="PF13173"/>
    </source>
</evidence>
<accession>A0ABX0ILW8</accession>
<gene>
    <name evidence="3" type="ORF">GMI68_08430</name>
</gene>
<dbReference type="EMBL" id="WPCR01000011">
    <property type="protein sequence ID" value="NHM14781.1"/>
    <property type="molecule type" value="Genomic_DNA"/>
</dbReference>
<proteinExistence type="predicted"/>
<comment type="caution">
    <text evidence="3">The sequence shown here is derived from an EMBL/GenBank/DDBJ whole genome shotgun (WGS) entry which is preliminary data.</text>
</comment>
<dbReference type="Proteomes" id="UP000636394">
    <property type="component" value="Unassembled WGS sequence"/>
</dbReference>
<evidence type="ECO:0000259" key="2">
    <source>
        <dbReference type="Pfam" id="PF13635"/>
    </source>
</evidence>
<dbReference type="Pfam" id="PF13635">
    <property type="entry name" value="DUF4143"/>
    <property type="match status" value="1"/>
</dbReference>
<dbReference type="InterPro" id="IPR041682">
    <property type="entry name" value="AAA_14"/>
</dbReference>
<dbReference type="PANTHER" id="PTHR33295">
    <property type="entry name" value="ATPASE"/>
    <property type="match status" value="1"/>
</dbReference>
<dbReference type="PANTHER" id="PTHR33295:SF8">
    <property type="entry name" value="AAA+ ATPASE DOMAIN-CONTAINING PROTEIN"/>
    <property type="match status" value="1"/>
</dbReference>
<organism evidence="3 4">
    <name type="scientific">Xiamenia xianingshaonis</name>
    <dbReference type="NCBI Taxonomy" id="2682776"/>
    <lineage>
        <taxon>Bacteria</taxon>
        <taxon>Bacillati</taxon>
        <taxon>Actinomycetota</taxon>
        <taxon>Coriobacteriia</taxon>
        <taxon>Eggerthellales</taxon>
        <taxon>Eggerthellaceae</taxon>
        <taxon>Xiamenia</taxon>
    </lineage>
</organism>
<dbReference type="InterPro" id="IPR027417">
    <property type="entry name" value="P-loop_NTPase"/>
</dbReference>